<protein>
    <submittedName>
        <fullName evidence="2">Uncharacterized protein</fullName>
    </submittedName>
</protein>
<dbReference type="AlphaFoldDB" id="A0A8H8BWH1"/>
<dbReference type="InterPro" id="IPR018822">
    <property type="entry name" value="UPF0646"/>
</dbReference>
<dbReference type="Pfam" id="PF10336">
    <property type="entry name" value="DUF2420"/>
    <property type="match status" value="1"/>
</dbReference>
<feature type="compositionally biased region" description="Polar residues" evidence="1">
    <location>
        <begin position="165"/>
        <end position="187"/>
    </location>
</feature>
<feature type="compositionally biased region" description="Acidic residues" evidence="1">
    <location>
        <begin position="13"/>
        <end position="23"/>
    </location>
</feature>
<dbReference type="EMBL" id="JAFJYH010000004">
    <property type="protein sequence ID" value="KAG4426233.1"/>
    <property type="molecule type" value="Genomic_DNA"/>
</dbReference>
<evidence type="ECO:0000313" key="3">
    <source>
        <dbReference type="Proteomes" id="UP000664132"/>
    </source>
</evidence>
<comment type="caution">
    <text evidence="2">The sequence shown here is derived from an EMBL/GenBank/DDBJ whole genome shotgun (WGS) entry which is preliminary data.</text>
</comment>
<feature type="compositionally biased region" description="Basic and acidic residues" evidence="1">
    <location>
        <begin position="585"/>
        <end position="602"/>
    </location>
</feature>
<dbReference type="Proteomes" id="UP000664132">
    <property type="component" value="Unassembled WGS sequence"/>
</dbReference>
<evidence type="ECO:0000313" key="2">
    <source>
        <dbReference type="EMBL" id="KAG4426233.1"/>
    </source>
</evidence>
<feature type="region of interest" description="Disordered" evidence="1">
    <location>
        <begin position="567"/>
        <end position="663"/>
    </location>
</feature>
<feature type="region of interest" description="Disordered" evidence="1">
    <location>
        <begin position="150"/>
        <end position="217"/>
    </location>
</feature>
<feature type="region of interest" description="Disordered" evidence="1">
    <location>
        <begin position="1"/>
        <end position="23"/>
    </location>
</feature>
<feature type="compositionally biased region" description="Basic and acidic residues" evidence="1">
    <location>
        <begin position="153"/>
        <end position="162"/>
    </location>
</feature>
<feature type="compositionally biased region" description="Basic and acidic residues" evidence="1">
    <location>
        <begin position="1"/>
        <end position="12"/>
    </location>
</feature>
<name>A0A8H8BWH1_9HELO</name>
<feature type="region of interest" description="Disordered" evidence="1">
    <location>
        <begin position="454"/>
        <end position="488"/>
    </location>
</feature>
<evidence type="ECO:0000256" key="1">
    <source>
        <dbReference type="SAM" id="MobiDB-lite"/>
    </source>
</evidence>
<sequence>MEISSDHGHNDEQGDIDLDIDLTGDPGDEDFILEDVTSHVDFGDDFHLQPSAAVNDDVMLDDDNESYQMEDAEILEEETEHIIEQESMSFATDGETSYYGVDGQIRDQSLADETNGLEHEGQGYDPTNDEQLGFDLQQDPKVAFTENDLEAPDDSHTQHGAEGDVQNTAGQGSRTSSPGHENASLTAPTEPRSPPASILEPGPSPAHSAQDNTDTTHLQDADDKTVDLSLIEDASSLQHVVVVYREVEYALFSASEHDDPDLFFLSDKTIAERPLSEFFKAIREVIHNDLTEEDELCLVVDSLGLQAEEVSSFIEDVTLLQVLSLHAKLVENDGLEDPGSCHITLKTRNSFSRRFSNLMAGVAEGKGLSHYAYWDDQSIDLDDSEDPGESKYDFDSNGQVQELAEATENYHEELQHESAQVNATRQDLVAEADEEVDVQKSEEDSGTAFHLGLPEATSTGSEPAVMTPNMTPSKPIEKQQERESDVDEDGDLIDYSEDEDVNIEGKQKAAVRNTDNDETAAGIYTDFFYSTCFLPQTCFCSKCQRLIVEEFEQRDELLRRRSLDRCQPSAAATPEELDEEAEETGVGHEPADRKAETEKDALEYQQSNDEGETTLLAEGGVDGNDGDSRTSEKEDSTDLNEIGFEQDEVREGEDVDNNEYGHFTESHLDYGHEQTDRDLLALSDIPKVDTGNDENNAPLEQYGEVGYYDDAELNHDYAAEQGANRESTISEFENNSLELELEESLLQNDSEQDNHLLGPDEANGHIIAQDASKASSLDAVETAESSVTLGADEIQYGDDLLGETIVAESEKSAILVASPGFPNIAEQKDEIDYEDDEEEAELQSPAATFKAQGYQNANGKRSIADVESNDLQIQANVQMLSVHGHDLPYHLEAILQSILLIQLLVNLWHLDSLQDLLLHLFNLDFPIDLSLGHRSWMLDIGGSYDFPSRLTISTTVYDYY</sequence>
<accession>A0A8H8BWH1</accession>
<feature type="compositionally biased region" description="Polar residues" evidence="1">
    <location>
        <begin position="207"/>
        <end position="216"/>
    </location>
</feature>
<proteinExistence type="predicted"/>
<feature type="compositionally biased region" description="Acidic residues" evidence="1">
    <location>
        <begin position="644"/>
        <end position="657"/>
    </location>
</feature>
<feature type="compositionally biased region" description="Basic and acidic residues" evidence="1">
    <location>
        <begin position="626"/>
        <end position="636"/>
    </location>
</feature>
<reference evidence="2" key="1">
    <citation type="submission" date="2021-02" db="EMBL/GenBank/DDBJ databases">
        <title>Genome sequence Cadophora malorum strain M34.</title>
        <authorList>
            <person name="Stefanovic E."/>
            <person name="Vu D."/>
            <person name="Scully C."/>
            <person name="Dijksterhuis J."/>
            <person name="Roader J."/>
            <person name="Houbraken J."/>
        </authorList>
    </citation>
    <scope>NUCLEOTIDE SEQUENCE</scope>
    <source>
        <strain evidence="2">M34</strain>
    </source>
</reference>
<keyword evidence="3" id="KW-1185">Reference proteome</keyword>
<dbReference type="OrthoDB" id="5339076at2759"/>
<organism evidence="2 3">
    <name type="scientific">Cadophora malorum</name>
    <dbReference type="NCBI Taxonomy" id="108018"/>
    <lineage>
        <taxon>Eukaryota</taxon>
        <taxon>Fungi</taxon>
        <taxon>Dikarya</taxon>
        <taxon>Ascomycota</taxon>
        <taxon>Pezizomycotina</taxon>
        <taxon>Leotiomycetes</taxon>
        <taxon>Helotiales</taxon>
        <taxon>Ploettnerulaceae</taxon>
        <taxon>Cadophora</taxon>
    </lineage>
</organism>
<gene>
    <name evidence="2" type="ORF">IFR04_000699</name>
</gene>